<dbReference type="GO" id="GO:0006596">
    <property type="term" value="P:polyamine biosynthetic process"/>
    <property type="evidence" value="ECO:0007669"/>
    <property type="project" value="UniProtKB-KW"/>
</dbReference>
<keyword evidence="1" id="KW-0620">Polyamine biosynthesis</keyword>
<keyword evidence="2" id="KW-1133">Transmembrane helix</keyword>
<dbReference type="Gene3D" id="1.20.1250.20">
    <property type="entry name" value="MFS general substrate transporter like domains"/>
    <property type="match status" value="1"/>
</dbReference>
<keyword evidence="2" id="KW-0472">Membrane</keyword>
<feature type="transmembrane region" description="Helical" evidence="2">
    <location>
        <begin position="192"/>
        <end position="212"/>
    </location>
</feature>
<feature type="transmembrane region" description="Helical" evidence="2">
    <location>
        <begin position="168"/>
        <end position="186"/>
    </location>
</feature>
<feature type="transmembrane region" description="Helical" evidence="2">
    <location>
        <begin position="62"/>
        <end position="79"/>
    </location>
</feature>
<dbReference type="RefSeq" id="WP_070019534.1">
    <property type="nucleotide sequence ID" value="NZ_LJGW01000419.1"/>
</dbReference>
<reference evidence="3 4" key="1">
    <citation type="journal article" date="2016" name="Front. Microbiol.">
        <title>Comparative Genomics Analysis of Streptomyces Species Reveals Their Adaptation to the Marine Environment and Their Diversity at the Genomic Level.</title>
        <authorList>
            <person name="Tian X."/>
            <person name="Zhang Z."/>
            <person name="Yang T."/>
            <person name="Chen M."/>
            <person name="Li J."/>
            <person name="Chen F."/>
            <person name="Yang J."/>
            <person name="Li W."/>
            <person name="Zhang B."/>
            <person name="Zhang Z."/>
            <person name="Wu J."/>
            <person name="Zhang C."/>
            <person name="Long L."/>
            <person name="Xiao J."/>
        </authorList>
    </citation>
    <scope>NUCLEOTIDE SEQUENCE [LARGE SCALE GENOMIC DNA]</scope>
    <source>
        <strain evidence="3 4">SCSIO 10429</strain>
    </source>
</reference>
<dbReference type="EMBL" id="LJGW01000419">
    <property type="protein sequence ID" value="OEV08499.1"/>
    <property type="molecule type" value="Genomic_DNA"/>
</dbReference>
<dbReference type="SUPFAM" id="SSF103473">
    <property type="entry name" value="MFS general substrate transporter"/>
    <property type="match status" value="1"/>
</dbReference>
<comment type="caution">
    <text evidence="3">The sequence shown here is derived from an EMBL/GenBank/DDBJ whole genome shotgun (WGS) entry which is preliminary data.</text>
</comment>
<feature type="transmembrane region" description="Helical" evidence="2">
    <location>
        <begin position="20"/>
        <end position="42"/>
    </location>
</feature>
<dbReference type="AlphaFoldDB" id="A0A1E7KX57"/>
<dbReference type="InterPro" id="IPR029063">
    <property type="entry name" value="SAM-dependent_MTases_sf"/>
</dbReference>
<evidence type="ECO:0008006" key="5">
    <source>
        <dbReference type="Google" id="ProtNLM"/>
    </source>
</evidence>
<feature type="transmembrane region" description="Helical" evidence="2">
    <location>
        <begin position="91"/>
        <end position="110"/>
    </location>
</feature>
<evidence type="ECO:0000256" key="1">
    <source>
        <dbReference type="ARBA" id="ARBA00023115"/>
    </source>
</evidence>
<dbReference type="NCBIfam" id="NF037959">
    <property type="entry name" value="MFS_SpdSyn"/>
    <property type="match status" value="1"/>
</dbReference>
<dbReference type="InterPro" id="IPR036259">
    <property type="entry name" value="MFS_trans_sf"/>
</dbReference>
<gene>
    <name evidence="3" type="ORF">AN218_26210</name>
</gene>
<keyword evidence="4" id="KW-1185">Reference proteome</keyword>
<dbReference type="PANTHER" id="PTHR43317:SF1">
    <property type="entry name" value="THERMOSPERMINE SYNTHASE ACAULIS5"/>
    <property type="match status" value="1"/>
</dbReference>
<dbReference type="PANTHER" id="PTHR43317">
    <property type="entry name" value="THERMOSPERMINE SYNTHASE ACAULIS5"/>
    <property type="match status" value="1"/>
</dbReference>
<evidence type="ECO:0000313" key="3">
    <source>
        <dbReference type="EMBL" id="OEV08499.1"/>
    </source>
</evidence>
<proteinExistence type="predicted"/>
<accession>A0A1E7KX57</accession>
<evidence type="ECO:0000313" key="4">
    <source>
        <dbReference type="Proteomes" id="UP000176005"/>
    </source>
</evidence>
<dbReference type="Proteomes" id="UP000176005">
    <property type="component" value="Unassembled WGS sequence"/>
</dbReference>
<feature type="transmembrane region" description="Helical" evidence="2">
    <location>
        <begin position="122"/>
        <end position="148"/>
    </location>
</feature>
<dbReference type="CDD" id="cd02440">
    <property type="entry name" value="AdoMet_MTases"/>
    <property type="match status" value="1"/>
</dbReference>
<name>A0A1E7KX57_9ACTN</name>
<protein>
    <recommendedName>
        <fullName evidence="5">Spermidine synthase</fullName>
    </recommendedName>
</protein>
<dbReference type="Gene3D" id="3.40.50.150">
    <property type="entry name" value="Vaccinia Virus protein VP39"/>
    <property type="match status" value="1"/>
</dbReference>
<evidence type="ECO:0000256" key="2">
    <source>
        <dbReference type="SAM" id="Phobius"/>
    </source>
</evidence>
<keyword evidence="2" id="KW-0812">Transmembrane</keyword>
<sequence length="515" mass="54177">MSSATQEETKPPPPAEGAPVVPIPSLAAALLVFVASGAVLILENIAVRLVAPYIGINLQVNSAVIGTALASIALGTWIGGRVADRVPPRAVIGWMLMLGGVTTLLVLPVVRAVGNVVKGTSPVAVITLAALAVIVPAALLSTVTPLVVKLQLHDLYRTGSTVGRLSSLGTLGGILATFVTGFVLVASLRTSVILLVLGILLAVGGLVCQVLLRGRSLKAVAAFTVLGVLTTGLTLGAPQPCDAETTYACAKIESVPGDPSLRILKTSNAEISHVDVKDPTNLHMGYVQAVVAASDLVNPGGRLDGFHIGGGGMTVPTYLERTRPDGDQLVYEIDGGLTQLAKDRLAFKESDRLRVVTGDGRQGLQKQPTDSRDLVVEDAFGSHSPPWHLTTAELIRHAQRVLKPGGVYTLNMIDFPPADFARSEVATLRSVFKHVLIVSYDTILDGKEGGNVVAVASDRPLSASELQRRVADRDPSKKLKVAGEQRTARYAGDAQVLTDDYAPVDQLITVPLQYW</sequence>
<organism evidence="3 4">
    <name type="scientific">Streptomyces nanshensis</name>
    <dbReference type="NCBI Taxonomy" id="518642"/>
    <lineage>
        <taxon>Bacteria</taxon>
        <taxon>Bacillati</taxon>
        <taxon>Actinomycetota</taxon>
        <taxon>Actinomycetes</taxon>
        <taxon>Kitasatosporales</taxon>
        <taxon>Streptomycetaceae</taxon>
        <taxon>Streptomyces</taxon>
    </lineage>
</organism>
<dbReference type="SUPFAM" id="SSF53335">
    <property type="entry name" value="S-adenosyl-L-methionine-dependent methyltransferases"/>
    <property type="match status" value="1"/>
</dbReference>